<dbReference type="STRING" id="91928.A0A0D2BW75"/>
<evidence type="ECO:0000256" key="1">
    <source>
        <dbReference type="SAM" id="MobiDB-lite"/>
    </source>
</evidence>
<dbReference type="GeneID" id="27332618"/>
<dbReference type="VEuPathDB" id="FungiDB:PV08_05535"/>
<dbReference type="AlphaFoldDB" id="A0A0D2BW75"/>
<feature type="region of interest" description="Disordered" evidence="1">
    <location>
        <begin position="371"/>
        <end position="398"/>
    </location>
</feature>
<dbReference type="OrthoDB" id="5417628at2759"/>
<evidence type="ECO:0000313" key="2">
    <source>
        <dbReference type="EMBL" id="KIW15489.1"/>
    </source>
</evidence>
<dbReference type="HOGENOM" id="CLU_018143_3_0_1"/>
<reference evidence="2 3" key="1">
    <citation type="submission" date="2015-01" db="EMBL/GenBank/DDBJ databases">
        <title>The Genome Sequence of Exophiala spinifera CBS89968.</title>
        <authorList>
            <consortium name="The Broad Institute Genomics Platform"/>
            <person name="Cuomo C."/>
            <person name="de Hoog S."/>
            <person name="Gorbushina A."/>
            <person name="Stielow B."/>
            <person name="Teixiera M."/>
            <person name="Abouelleil A."/>
            <person name="Chapman S.B."/>
            <person name="Priest M."/>
            <person name="Young S.K."/>
            <person name="Wortman J."/>
            <person name="Nusbaum C."/>
            <person name="Birren B."/>
        </authorList>
    </citation>
    <scope>NUCLEOTIDE SEQUENCE [LARGE SCALE GENOMIC DNA]</scope>
    <source>
        <strain evidence="2 3">CBS 89968</strain>
    </source>
</reference>
<accession>A0A0D2BW75</accession>
<organism evidence="2 3">
    <name type="scientific">Exophiala spinifera</name>
    <dbReference type="NCBI Taxonomy" id="91928"/>
    <lineage>
        <taxon>Eukaryota</taxon>
        <taxon>Fungi</taxon>
        <taxon>Dikarya</taxon>
        <taxon>Ascomycota</taxon>
        <taxon>Pezizomycotina</taxon>
        <taxon>Eurotiomycetes</taxon>
        <taxon>Chaetothyriomycetidae</taxon>
        <taxon>Chaetothyriales</taxon>
        <taxon>Herpotrichiellaceae</taxon>
        <taxon>Exophiala</taxon>
    </lineage>
</organism>
<proteinExistence type="predicted"/>
<dbReference type="RefSeq" id="XP_016235705.1">
    <property type="nucleotide sequence ID" value="XM_016379878.1"/>
</dbReference>
<keyword evidence="3" id="KW-1185">Reference proteome</keyword>
<feature type="compositionally biased region" description="Polar residues" evidence="1">
    <location>
        <begin position="463"/>
        <end position="492"/>
    </location>
</feature>
<name>A0A0D2BW75_9EURO</name>
<feature type="region of interest" description="Disordered" evidence="1">
    <location>
        <begin position="209"/>
        <end position="252"/>
    </location>
</feature>
<dbReference type="Proteomes" id="UP000053328">
    <property type="component" value="Unassembled WGS sequence"/>
</dbReference>
<gene>
    <name evidence="2" type="ORF">PV08_05535</name>
</gene>
<feature type="region of interest" description="Disordered" evidence="1">
    <location>
        <begin position="463"/>
        <end position="505"/>
    </location>
</feature>
<protein>
    <submittedName>
        <fullName evidence="2">Uncharacterized protein</fullName>
    </submittedName>
</protein>
<evidence type="ECO:0000313" key="3">
    <source>
        <dbReference type="Proteomes" id="UP000053328"/>
    </source>
</evidence>
<dbReference type="EMBL" id="KN847495">
    <property type="protein sequence ID" value="KIW15489.1"/>
    <property type="molecule type" value="Genomic_DNA"/>
</dbReference>
<sequence length="536" mass="59877">MRYQDWDVLLFPGDSKIPIQEFDTKCYALEQASSLRGLEFNRNSYESMTILPTLTCFVASLERGSSFRVSVHSWEKPKASNLLLSYKTMEEIVLFEAKIYIDGILTACRTFEDGAWPEVIEDNRHLRFPSFRKEVLQQPHWEPGDPVGRIKVVISEGVLRDTTPPTASSIIFDRFRDVVCFSFQHAPQNILEYSGIAWPNMRIFGRAAKRSSRPPPIGSRLPPATAHESHSHSPRRVPDAAPSDRPSSREFKPFQNLLKAETFSDLKSDSVTKLSMLTATRKVSPTSSVDGEDPFLDPLRTRRYWRKQMRSSSHDMPMFDYTSTNSGAPTEMSGLSFPKANFLKHMREANPEEIVEALSPLRKERLLEVLSASQSPVRGPHPPTNTPSGTVHGSRTHPPIDRLTALLAPSGHASLQGNIEEELWVKALTKRDSSNEPGSEDSRTYGEERYSKIDNCSKLALSSSETARRGSLTQAESRSSSLRVTRQRSLSNVPKRKLGSLSPSIKISTPVNTIHVMIDSTPASPRGRKASGENGG</sequence>